<dbReference type="RefSeq" id="WP_272655490.1">
    <property type="nucleotide sequence ID" value="NZ_CP085083.1"/>
</dbReference>
<dbReference type="Proteomes" id="UP001199528">
    <property type="component" value="Chromosome"/>
</dbReference>
<organism evidence="1 2">
    <name type="scientific">Acinetobacter vivianii</name>
    <dbReference type="NCBI Taxonomy" id="1776742"/>
    <lineage>
        <taxon>Bacteria</taxon>
        <taxon>Pseudomonadati</taxon>
        <taxon>Pseudomonadota</taxon>
        <taxon>Gammaproteobacteria</taxon>
        <taxon>Moraxellales</taxon>
        <taxon>Moraxellaceae</taxon>
        <taxon>Acinetobacter</taxon>
    </lineage>
</organism>
<proteinExistence type="predicted"/>
<evidence type="ECO:0000313" key="2">
    <source>
        <dbReference type="Proteomes" id="UP001199528"/>
    </source>
</evidence>
<evidence type="ECO:0000313" key="1">
    <source>
        <dbReference type="EMBL" id="WDZ51822.1"/>
    </source>
</evidence>
<name>A0AAJ6NKE5_9GAMM</name>
<accession>A0AAJ6NKE5</accession>
<dbReference type="AlphaFoldDB" id="A0AAJ6NKE5"/>
<protein>
    <submittedName>
        <fullName evidence="1">Uncharacterized protein</fullName>
    </submittedName>
</protein>
<dbReference type="KEGG" id="aviv:LF296_03230"/>
<sequence length="127" mass="14105">MFSVIKVHAGDFVGGFYTPPDYGKGFGTLRLYKEDINDLSVKINKDKIHAVEVATQESAVRLGGERCWRGTGSVILGPFGLLRELILNERGVEITFILVLTNGKRILATTDRKAYLEIAKVVFNEAF</sequence>
<reference evidence="1" key="2">
    <citation type="submission" date="2023-02" db="EMBL/GenBank/DDBJ databases">
        <authorList>
            <person name="Huang Y."/>
            <person name="Zhang Y."/>
            <person name="Zhang T."/>
            <person name="Wang J."/>
        </authorList>
    </citation>
    <scope>NUCLEOTIDE SEQUENCE</scope>
    <source>
        <strain evidence="1">KJ-1</strain>
    </source>
</reference>
<reference evidence="1" key="1">
    <citation type="journal article" date="2022" name="Front Environ Sci">
        <title>Complete genome sequence analysis of a novel alkane-degrading bacterial strain, Acinetobacter vivianii KJ-1, and its diesel degradation ability.</title>
        <authorList>
            <person name="Zhang Y."/>
            <person name="Song F."/>
            <person name="Wang J."/>
            <person name="Zhao Q."/>
            <person name="Zheng L."/>
            <person name="Wang Z."/>
            <person name="Zhang X."/>
            <person name="Gao Y."/>
            <person name="Chen G."/>
            <person name="Huang Y."/>
        </authorList>
    </citation>
    <scope>NUCLEOTIDE SEQUENCE</scope>
    <source>
        <strain evidence="1">KJ-1</strain>
    </source>
</reference>
<dbReference type="EMBL" id="CP085083">
    <property type="protein sequence ID" value="WDZ51822.1"/>
    <property type="molecule type" value="Genomic_DNA"/>
</dbReference>
<gene>
    <name evidence="1" type="ORF">LF296_03230</name>
</gene>